<protein>
    <recommendedName>
        <fullName evidence="4">alpha-1,6-mannosyl-glycoprotein 6-beta-N-acetylglucosaminyltransferase</fullName>
        <ecNumber evidence="4">2.4.1.155</ecNumber>
    </recommendedName>
</protein>
<comment type="similarity">
    <text evidence="3">Belongs to the glycosyltransferase 18 family.</text>
</comment>
<evidence type="ECO:0000256" key="11">
    <source>
        <dbReference type="ARBA" id="ARBA00023136"/>
    </source>
</evidence>
<gene>
    <name evidence="15" type="ORF">SEMRO_301_G111850.1</name>
</gene>
<evidence type="ECO:0000256" key="10">
    <source>
        <dbReference type="ARBA" id="ARBA00023034"/>
    </source>
</evidence>
<comment type="subcellular location">
    <subcellularLocation>
        <location evidence="1">Golgi apparatus membrane</location>
        <topology evidence="1">Single-pass type II membrane protein</topology>
    </subcellularLocation>
</comment>
<dbReference type="PANTHER" id="PTHR15075:SF2">
    <property type="entry name" value="ALPHA-1,6-MANNOSYLGLYCOPROTEIN 6-BETA-N-ACETYLGLUCOSAMINYLTRANSFERASE"/>
    <property type="match status" value="1"/>
</dbReference>
<keyword evidence="8" id="KW-0735">Signal-anchor</keyword>
<dbReference type="OrthoDB" id="54078at2759"/>
<dbReference type="EMBL" id="CAICTM010000300">
    <property type="protein sequence ID" value="CAB9507310.1"/>
    <property type="molecule type" value="Genomic_DNA"/>
</dbReference>
<evidence type="ECO:0000256" key="2">
    <source>
        <dbReference type="ARBA" id="ARBA00004922"/>
    </source>
</evidence>
<dbReference type="InterPro" id="IPR026116">
    <property type="entry name" value="GT18_cat"/>
</dbReference>
<evidence type="ECO:0000256" key="8">
    <source>
        <dbReference type="ARBA" id="ARBA00022968"/>
    </source>
</evidence>
<evidence type="ECO:0000256" key="9">
    <source>
        <dbReference type="ARBA" id="ARBA00022989"/>
    </source>
</evidence>
<reference evidence="15" key="1">
    <citation type="submission" date="2020-06" db="EMBL/GenBank/DDBJ databases">
        <authorList>
            <consortium name="Plant Systems Biology data submission"/>
        </authorList>
    </citation>
    <scope>NUCLEOTIDE SEQUENCE</scope>
    <source>
        <strain evidence="15">D6</strain>
    </source>
</reference>
<dbReference type="Proteomes" id="UP001153069">
    <property type="component" value="Unassembled WGS sequence"/>
</dbReference>
<keyword evidence="12" id="KW-0325">Glycoprotein</keyword>
<keyword evidence="7" id="KW-0812">Transmembrane</keyword>
<feature type="domain" description="Glycosyltransferase family 18 catalytic" evidence="14">
    <location>
        <begin position="92"/>
        <end position="299"/>
    </location>
</feature>
<dbReference type="GO" id="GO:0006487">
    <property type="term" value="P:protein N-linked glycosylation"/>
    <property type="evidence" value="ECO:0007669"/>
    <property type="project" value="TreeGrafter"/>
</dbReference>
<dbReference type="GO" id="GO:0030144">
    <property type="term" value="F:alpha-1,6-mannosylglycoprotein 6-beta-N-acetylglucosaminyltransferase activity"/>
    <property type="evidence" value="ECO:0007669"/>
    <property type="project" value="UniProtKB-EC"/>
</dbReference>
<dbReference type="AlphaFoldDB" id="A0A9N8HCG4"/>
<name>A0A9N8HCG4_9STRA</name>
<evidence type="ECO:0000259" key="14">
    <source>
        <dbReference type="Pfam" id="PF15024"/>
    </source>
</evidence>
<dbReference type="InterPro" id="IPR052105">
    <property type="entry name" value="MGAT5_Glycosyltransferase"/>
</dbReference>
<evidence type="ECO:0000256" key="4">
    <source>
        <dbReference type="ARBA" id="ARBA00012671"/>
    </source>
</evidence>
<evidence type="ECO:0000256" key="12">
    <source>
        <dbReference type="ARBA" id="ARBA00023180"/>
    </source>
</evidence>
<comment type="caution">
    <text evidence="15">The sequence shown here is derived from an EMBL/GenBank/DDBJ whole genome shotgun (WGS) entry which is preliminary data.</text>
</comment>
<sequence>MAVFNNAQSSHSGEEYVFACLDWAFRQIGVEVHRRDRSIEELSPAFLAQYHRIFSNGVNWHPDFHEHPEVTCKVRTLHFWGNKIPGPEAPYDQRQILSPFPEDYNTFLGFFPHELVAQNRTIPDRHRGKEGLIVGKVAFLFQLDPDFVPAVQTLIDSGFTMHSVCREQLENNCGLPDGVVMHSSLSPEEYSQLIARMAFLIGAGAPIISPSPFVGWAQGAAWLNPFVTTNDPRHRNQTRESLQKYPLHWMHPPNTNVIVTQHTPISMLGAPYVYNVDLSDKASVVQAAYRAVRYRFASYAHPLFRPVL</sequence>
<evidence type="ECO:0000256" key="3">
    <source>
        <dbReference type="ARBA" id="ARBA00007477"/>
    </source>
</evidence>
<keyword evidence="6" id="KW-0808">Transferase</keyword>
<dbReference type="PANTHER" id="PTHR15075">
    <property type="entry name" value="ALPHA-MANNOSIDE BETA-1,6-N-ACETYLGLUCOSAMINYLTRANSFERASE"/>
    <property type="match status" value="1"/>
</dbReference>
<proteinExistence type="inferred from homology"/>
<evidence type="ECO:0000256" key="5">
    <source>
        <dbReference type="ARBA" id="ARBA00022676"/>
    </source>
</evidence>
<comment type="catalytic activity">
    <reaction evidence="13">
        <text>N(4)-{beta-D-GlcNAc-(1-&gt;2)-[beta-D-GlcNAc-(1-&gt;4)]-alpha-D-Man-(1-&gt;3)-[beta-D-GlcNAc-(1-&gt;2)-alpha-D-Man-(1-&gt;6)]-beta-D-Man-(1-&gt;4)-beta-D-GlcNAc-(1-&gt;4)-beta-D-GlcNAc}-L-asparaginyl-[protein] + UDP-N-acetyl-alpha-D-glucosamine = N(4)-{beta-D-GlcNAc-(1-&gt;2)-[beta-D-GlcNAc-(1-&gt;4)]-alpha-D-Man-(1-&gt;3)-[beta-D-GlcNAc-(1-&gt;2)-[beta-D-GlcNAc-(1-&gt;6)]-alpha-D-Man-(1-&gt;6)]-beta-D-Man-(1-&gt;4)-beta-D-GlcNAc-(1-&gt;4)-beta-D-GlcNAc}-L-asparaginyl-[protein] + UDP + H(+)</text>
        <dbReference type="Rhea" id="RHEA:16921"/>
        <dbReference type="Rhea" id="RHEA-COMP:14374"/>
        <dbReference type="Rhea" id="RHEA-COMP:14377"/>
        <dbReference type="ChEBI" id="CHEBI:15378"/>
        <dbReference type="ChEBI" id="CHEBI:57705"/>
        <dbReference type="ChEBI" id="CHEBI:58223"/>
        <dbReference type="ChEBI" id="CHEBI:139507"/>
        <dbReference type="ChEBI" id="CHEBI:139510"/>
        <dbReference type="EC" id="2.4.1.155"/>
    </reaction>
</comment>
<keyword evidence="5" id="KW-0328">Glycosyltransferase</keyword>
<dbReference type="EC" id="2.4.1.155" evidence="4"/>
<keyword evidence="9" id="KW-1133">Transmembrane helix</keyword>
<dbReference type="GO" id="GO:0000139">
    <property type="term" value="C:Golgi membrane"/>
    <property type="evidence" value="ECO:0007669"/>
    <property type="project" value="UniProtKB-SubCell"/>
</dbReference>
<organism evidence="15 16">
    <name type="scientific">Seminavis robusta</name>
    <dbReference type="NCBI Taxonomy" id="568900"/>
    <lineage>
        <taxon>Eukaryota</taxon>
        <taxon>Sar</taxon>
        <taxon>Stramenopiles</taxon>
        <taxon>Ochrophyta</taxon>
        <taxon>Bacillariophyta</taxon>
        <taxon>Bacillariophyceae</taxon>
        <taxon>Bacillariophycidae</taxon>
        <taxon>Naviculales</taxon>
        <taxon>Naviculaceae</taxon>
        <taxon>Seminavis</taxon>
    </lineage>
</organism>
<keyword evidence="11" id="KW-0472">Membrane</keyword>
<keyword evidence="16" id="KW-1185">Reference proteome</keyword>
<comment type="pathway">
    <text evidence="2">Protein modification; protein glycosylation.</text>
</comment>
<dbReference type="Pfam" id="PF15024">
    <property type="entry name" value="Glyco_transf_18"/>
    <property type="match status" value="1"/>
</dbReference>
<evidence type="ECO:0000313" key="15">
    <source>
        <dbReference type="EMBL" id="CAB9507310.1"/>
    </source>
</evidence>
<evidence type="ECO:0000256" key="7">
    <source>
        <dbReference type="ARBA" id="ARBA00022692"/>
    </source>
</evidence>
<evidence type="ECO:0000256" key="13">
    <source>
        <dbReference type="ARBA" id="ARBA00048243"/>
    </source>
</evidence>
<evidence type="ECO:0000313" key="16">
    <source>
        <dbReference type="Proteomes" id="UP001153069"/>
    </source>
</evidence>
<evidence type="ECO:0000256" key="1">
    <source>
        <dbReference type="ARBA" id="ARBA00004323"/>
    </source>
</evidence>
<accession>A0A9N8HCG4</accession>
<evidence type="ECO:0000256" key="6">
    <source>
        <dbReference type="ARBA" id="ARBA00022679"/>
    </source>
</evidence>
<keyword evidence="10" id="KW-0333">Golgi apparatus</keyword>